<evidence type="ECO:0000313" key="3">
    <source>
        <dbReference type="Proteomes" id="UP000051450"/>
    </source>
</evidence>
<name>A0A0R1HFY3_9LACO</name>
<feature type="transmembrane region" description="Helical" evidence="1">
    <location>
        <begin position="91"/>
        <end position="113"/>
    </location>
</feature>
<feature type="transmembrane region" description="Helical" evidence="1">
    <location>
        <begin position="24"/>
        <end position="47"/>
    </location>
</feature>
<dbReference type="Pfam" id="PF05656">
    <property type="entry name" value="DUF805"/>
    <property type="match status" value="1"/>
</dbReference>
<organism evidence="2 3">
    <name type="scientific">Dellaglioa algida DSM 15638</name>
    <dbReference type="NCBI Taxonomy" id="1423719"/>
    <lineage>
        <taxon>Bacteria</taxon>
        <taxon>Bacillati</taxon>
        <taxon>Bacillota</taxon>
        <taxon>Bacilli</taxon>
        <taxon>Lactobacillales</taxon>
        <taxon>Lactobacillaceae</taxon>
        <taxon>Dellaglioa</taxon>
    </lineage>
</organism>
<sequence>MIESYKNFWNNITNFSDTARRSDFWWPAIINTIVGFLIVNIYTFSVGHPITDIYNFSDLALATGRNIVVFLVWLANLSVTVRRLHDTDRSGWWILLQLIPIIGYIWFIILMVLPGKSNRWS</sequence>
<reference evidence="2 3" key="1">
    <citation type="journal article" date="2015" name="Genome Announc.">
        <title>Expanding the biotechnology potential of lactobacilli through comparative genomics of 213 strains and associated genera.</title>
        <authorList>
            <person name="Sun Z."/>
            <person name="Harris H.M."/>
            <person name="McCann A."/>
            <person name="Guo C."/>
            <person name="Argimon S."/>
            <person name="Zhang W."/>
            <person name="Yang X."/>
            <person name="Jeffery I.B."/>
            <person name="Cooney J.C."/>
            <person name="Kagawa T.F."/>
            <person name="Liu W."/>
            <person name="Song Y."/>
            <person name="Salvetti E."/>
            <person name="Wrobel A."/>
            <person name="Rasinkangas P."/>
            <person name="Parkhill J."/>
            <person name="Rea M.C."/>
            <person name="O'Sullivan O."/>
            <person name="Ritari J."/>
            <person name="Douillard F.P."/>
            <person name="Paul Ross R."/>
            <person name="Yang R."/>
            <person name="Briner A.E."/>
            <person name="Felis G.E."/>
            <person name="de Vos W.M."/>
            <person name="Barrangou R."/>
            <person name="Klaenhammer T.R."/>
            <person name="Caufield P.W."/>
            <person name="Cui Y."/>
            <person name="Zhang H."/>
            <person name="O'Toole P.W."/>
        </authorList>
    </citation>
    <scope>NUCLEOTIDE SEQUENCE [LARGE SCALE GENOMIC DNA]</scope>
    <source>
        <strain evidence="2 3">DSM 15638</strain>
    </source>
</reference>
<keyword evidence="1" id="KW-1133">Transmembrane helix</keyword>
<dbReference type="OrthoDB" id="2285053at2"/>
<evidence type="ECO:0008006" key="4">
    <source>
        <dbReference type="Google" id="ProtNLM"/>
    </source>
</evidence>
<dbReference type="InterPro" id="IPR008523">
    <property type="entry name" value="DUF805"/>
</dbReference>
<keyword evidence="1" id="KW-0812">Transmembrane</keyword>
<keyword evidence="1" id="KW-0472">Membrane</keyword>
<dbReference type="PATRIC" id="fig|1423719.4.peg.437"/>
<keyword evidence="3" id="KW-1185">Reference proteome</keyword>
<dbReference type="EMBL" id="AZDI01000011">
    <property type="protein sequence ID" value="KRK45260.1"/>
    <property type="molecule type" value="Genomic_DNA"/>
</dbReference>
<accession>A0A0R1HFY3</accession>
<dbReference type="PANTHER" id="PTHR34980:SF2">
    <property type="entry name" value="INNER MEMBRANE PROTEIN YHAH-RELATED"/>
    <property type="match status" value="1"/>
</dbReference>
<protein>
    <recommendedName>
        <fullName evidence="4">DUF805 domain-containing protein</fullName>
    </recommendedName>
</protein>
<comment type="caution">
    <text evidence="2">The sequence shown here is derived from an EMBL/GenBank/DDBJ whole genome shotgun (WGS) entry which is preliminary data.</text>
</comment>
<dbReference type="Proteomes" id="UP000051450">
    <property type="component" value="Unassembled WGS sequence"/>
</dbReference>
<dbReference type="AlphaFoldDB" id="A0A0R1HFY3"/>
<dbReference type="GO" id="GO:0005886">
    <property type="term" value="C:plasma membrane"/>
    <property type="evidence" value="ECO:0007669"/>
    <property type="project" value="TreeGrafter"/>
</dbReference>
<dbReference type="GeneID" id="83548011"/>
<feature type="transmembrane region" description="Helical" evidence="1">
    <location>
        <begin position="59"/>
        <end position="79"/>
    </location>
</feature>
<proteinExistence type="predicted"/>
<gene>
    <name evidence="2" type="ORF">FC66_GL000433</name>
</gene>
<dbReference type="PANTHER" id="PTHR34980">
    <property type="entry name" value="INNER MEMBRANE PROTEIN-RELATED-RELATED"/>
    <property type="match status" value="1"/>
</dbReference>
<evidence type="ECO:0000256" key="1">
    <source>
        <dbReference type="SAM" id="Phobius"/>
    </source>
</evidence>
<evidence type="ECO:0000313" key="2">
    <source>
        <dbReference type="EMBL" id="KRK45260.1"/>
    </source>
</evidence>
<dbReference type="RefSeq" id="WP_057974691.1">
    <property type="nucleotide sequence ID" value="NZ_AZDI01000011.1"/>
</dbReference>